<gene>
    <name evidence="1" type="ORF">CUJ84_Chr002850</name>
</gene>
<reference evidence="1 2" key="1">
    <citation type="submission" date="2017-11" db="EMBL/GenBank/DDBJ databases">
        <title>Complete genome of Rhizobium leguminosarum Norway, an ineffective micro-symbiont.</title>
        <authorList>
            <person name="Hoffrichter A."/>
            <person name="Liang J."/>
            <person name="Brachmann A."/>
            <person name="Marin M."/>
        </authorList>
    </citation>
    <scope>NUCLEOTIDE SEQUENCE [LARGE SCALE GENOMIC DNA]</scope>
    <source>
        <strain evidence="1 2">Norway</strain>
    </source>
</reference>
<protein>
    <submittedName>
        <fullName evidence="1">Uncharacterized protein</fullName>
    </submittedName>
</protein>
<dbReference type="Proteomes" id="UP000238523">
    <property type="component" value="Chromosome"/>
</dbReference>
<proteinExistence type="predicted"/>
<sequence>MLGWLVDREWYNFTDDEEKNYPDQRARKRVEKEIFQCTYPVDWQHQLDNGANDISTLLNDT</sequence>
<dbReference type="AlphaFoldDB" id="A0A2K9Z4P1"/>
<evidence type="ECO:0000313" key="2">
    <source>
        <dbReference type="Proteomes" id="UP000238523"/>
    </source>
</evidence>
<name>A0A2K9Z4P1_RHILE</name>
<evidence type="ECO:0000313" key="1">
    <source>
        <dbReference type="EMBL" id="AUW43198.1"/>
    </source>
</evidence>
<accession>A0A2K9Z4P1</accession>
<dbReference type="EMBL" id="CP025012">
    <property type="protein sequence ID" value="AUW43198.1"/>
    <property type="molecule type" value="Genomic_DNA"/>
</dbReference>
<organism evidence="1 2">
    <name type="scientific">Rhizobium leguminosarum</name>
    <dbReference type="NCBI Taxonomy" id="384"/>
    <lineage>
        <taxon>Bacteria</taxon>
        <taxon>Pseudomonadati</taxon>
        <taxon>Pseudomonadota</taxon>
        <taxon>Alphaproteobacteria</taxon>
        <taxon>Hyphomicrobiales</taxon>
        <taxon>Rhizobiaceae</taxon>
        <taxon>Rhizobium/Agrobacterium group</taxon>
        <taxon>Rhizobium</taxon>
    </lineage>
</organism>